<dbReference type="EMBL" id="VSSQ01097495">
    <property type="protein sequence ID" value="MPN40835.1"/>
    <property type="molecule type" value="Genomic_DNA"/>
</dbReference>
<dbReference type="AlphaFoldDB" id="A0A645HP58"/>
<evidence type="ECO:0000313" key="2">
    <source>
        <dbReference type="EMBL" id="MPN40835.1"/>
    </source>
</evidence>
<comment type="caution">
    <text evidence="2">The sequence shown here is derived from an EMBL/GenBank/DDBJ whole genome shotgun (WGS) entry which is preliminary data.</text>
</comment>
<feature type="compositionally biased region" description="Basic and acidic residues" evidence="1">
    <location>
        <begin position="97"/>
        <end position="106"/>
    </location>
</feature>
<reference evidence="2" key="1">
    <citation type="submission" date="2019-08" db="EMBL/GenBank/DDBJ databases">
        <authorList>
            <person name="Kucharzyk K."/>
            <person name="Murdoch R.W."/>
            <person name="Higgins S."/>
            <person name="Loffler F."/>
        </authorList>
    </citation>
    <scope>NUCLEOTIDE SEQUENCE</scope>
</reference>
<gene>
    <name evidence="2" type="ORF">SDC9_188375</name>
</gene>
<name>A0A645HP58_9ZZZZ</name>
<evidence type="ECO:0000256" key="1">
    <source>
        <dbReference type="SAM" id="MobiDB-lite"/>
    </source>
</evidence>
<accession>A0A645HP58</accession>
<organism evidence="2">
    <name type="scientific">bioreactor metagenome</name>
    <dbReference type="NCBI Taxonomy" id="1076179"/>
    <lineage>
        <taxon>unclassified sequences</taxon>
        <taxon>metagenomes</taxon>
        <taxon>ecological metagenomes</taxon>
    </lineage>
</organism>
<protein>
    <submittedName>
        <fullName evidence="2">Uncharacterized protein</fullName>
    </submittedName>
</protein>
<sequence>MFIINPVRNIGTVERSLGVRVRPHFRTEKNLHRMQIPFIQVLLPAAGSGNHRRRIEIAVVSGIKLSGGPDLFQISFAVRAMSPVAGLTQRRQQHRSQNGDDGDHYQ</sequence>
<feature type="region of interest" description="Disordered" evidence="1">
    <location>
        <begin position="87"/>
        <end position="106"/>
    </location>
</feature>
<proteinExistence type="predicted"/>